<sequence>MPNYCGKGYAYESAKAYLDYLFNHMNARRIYAYVEDYNISSQRLCKKLGMRQEGLFKEFISFINNPDGTPLYENTMQFAILKKEWNKQSQI</sequence>
<dbReference type="InterPro" id="IPR016181">
    <property type="entry name" value="Acyl_CoA_acyltransferase"/>
</dbReference>
<dbReference type="Gene3D" id="3.40.630.30">
    <property type="match status" value="1"/>
</dbReference>
<dbReference type="EMBL" id="UGJF01000001">
    <property type="protein sequence ID" value="STQ87696.1"/>
    <property type="molecule type" value="Genomic_DNA"/>
</dbReference>
<dbReference type="PROSITE" id="PS51186">
    <property type="entry name" value="GNAT"/>
    <property type="match status" value="1"/>
</dbReference>
<protein>
    <submittedName>
        <fullName evidence="2">Spermidine N1-acetyltransferase</fullName>
    </submittedName>
</protein>
<name>A0A377PXS3_9HELI</name>
<dbReference type="GO" id="GO:0016747">
    <property type="term" value="F:acyltransferase activity, transferring groups other than amino-acyl groups"/>
    <property type="evidence" value="ECO:0007669"/>
    <property type="project" value="InterPro"/>
</dbReference>
<reference evidence="2 3" key="1">
    <citation type="submission" date="2018-06" db="EMBL/GenBank/DDBJ databases">
        <authorList>
            <consortium name="Pathogen Informatics"/>
            <person name="Doyle S."/>
        </authorList>
    </citation>
    <scope>NUCLEOTIDE SEQUENCE [LARGE SCALE GENOMIC DNA]</scope>
    <source>
        <strain evidence="2 3">NCTC13156</strain>
    </source>
</reference>
<feature type="domain" description="N-acetyltransferase" evidence="1">
    <location>
        <begin position="1"/>
        <end position="72"/>
    </location>
</feature>
<dbReference type="AlphaFoldDB" id="A0A377PXS3"/>
<proteinExistence type="predicted"/>
<dbReference type="PANTHER" id="PTHR43792:SF1">
    <property type="entry name" value="N-ACETYLTRANSFERASE DOMAIN-CONTAINING PROTEIN"/>
    <property type="match status" value="1"/>
</dbReference>
<accession>A0A377PXS3</accession>
<dbReference type="PANTHER" id="PTHR43792">
    <property type="entry name" value="GNAT FAMILY, PUTATIVE (AFU_ORTHOLOGUE AFUA_3G00765)-RELATED-RELATED"/>
    <property type="match status" value="1"/>
</dbReference>
<organism evidence="2 3">
    <name type="scientific">Helicobacter pullorum</name>
    <dbReference type="NCBI Taxonomy" id="35818"/>
    <lineage>
        <taxon>Bacteria</taxon>
        <taxon>Pseudomonadati</taxon>
        <taxon>Campylobacterota</taxon>
        <taxon>Epsilonproteobacteria</taxon>
        <taxon>Campylobacterales</taxon>
        <taxon>Helicobacteraceae</taxon>
        <taxon>Helicobacter</taxon>
    </lineage>
</organism>
<dbReference type="SUPFAM" id="SSF55729">
    <property type="entry name" value="Acyl-CoA N-acyltransferases (Nat)"/>
    <property type="match status" value="1"/>
</dbReference>
<dbReference type="Pfam" id="PF13302">
    <property type="entry name" value="Acetyltransf_3"/>
    <property type="match status" value="1"/>
</dbReference>
<keyword evidence="2" id="KW-0808">Transferase</keyword>
<dbReference type="Proteomes" id="UP000255269">
    <property type="component" value="Unassembled WGS sequence"/>
</dbReference>
<gene>
    <name evidence="2" type="ORF">NCTC13156_00515</name>
</gene>
<evidence type="ECO:0000313" key="3">
    <source>
        <dbReference type="Proteomes" id="UP000255269"/>
    </source>
</evidence>
<evidence type="ECO:0000259" key="1">
    <source>
        <dbReference type="PROSITE" id="PS51186"/>
    </source>
</evidence>
<dbReference type="InterPro" id="IPR051531">
    <property type="entry name" value="N-acetyltransferase"/>
</dbReference>
<evidence type="ECO:0000313" key="2">
    <source>
        <dbReference type="EMBL" id="STQ87696.1"/>
    </source>
</evidence>
<dbReference type="InterPro" id="IPR000182">
    <property type="entry name" value="GNAT_dom"/>
</dbReference>